<evidence type="ECO:0000256" key="7">
    <source>
        <dbReference type="ARBA" id="ARBA00022679"/>
    </source>
</evidence>
<evidence type="ECO:0000256" key="1">
    <source>
        <dbReference type="ARBA" id="ARBA00001933"/>
    </source>
</evidence>
<feature type="binding site" evidence="11">
    <location>
        <position position="77"/>
    </location>
    <ligand>
        <name>pyridoxal 5'-phosphate</name>
        <dbReference type="ChEBI" id="CHEBI:597326"/>
    </ligand>
</feature>
<dbReference type="PROSITE" id="PS00901">
    <property type="entry name" value="CYS_SYNTHASE"/>
    <property type="match status" value="1"/>
</dbReference>
<dbReference type="InterPro" id="IPR001926">
    <property type="entry name" value="TrpB-like_PALP"/>
</dbReference>
<comment type="pathway">
    <text evidence="2">Amino-acid biosynthesis; L-cysteine biosynthesis; L-cysteine from L-serine: step 2/2.</text>
</comment>
<comment type="catalytic activity">
    <reaction evidence="10 13">
        <text>O-acetyl-L-serine + hydrogen sulfide = L-cysteine + acetate</text>
        <dbReference type="Rhea" id="RHEA:14829"/>
        <dbReference type="ChEBI" id="CHEBI:29919"/>
        <dbReference type="ChEBI" id="CHEBI:30089"/>
        <dbReference type="ChEBI" id="CHEBI:35235"/>
        <dbReference type="ChEBI" id="CHEBI:58340"/>
        <dbReference type="EC" id="2.5.1.47"/>
    </reaction>
</comment>
<comment type="caution">
    <text evidence="15">The sequence shown here is derived from an EMBL/GenBank/DDBJ whole genome shotgun (WGS) entry which is preliminary data.</text>
</comment>
<dbReference type="Gene3D" id="3.40.50.1100">
    <property type="match status" value="2"/>
</dbReference>
<dbReference type="GO" id="GO:0006535">
    <property type="term" value="P:cysteine biosynthetic process from serine"/>
    <property type="evidence" value="ECO:0007669"/>
    <property type="project" value="UniProtKB-UniRule"/>
</dbReference>
<dbReference type="PANTHER" id="PTHR10314">
    <property type="entry name" value="CYSTATHIONINE BETA-SYNTHASE"/>
    <property type="match status" value="1"/>
</dbReference>
<keyword evidence="8 11" id="KW-0663">Pyridoxal phosphate</keyword>
<dbReference type="RefSeq" id="WP_023053991.1">
    <property type="nucleotide sequence ID" value="NZ_AWXA01000041.1"/>
</dbReference>
<evidence type="ECO:0000256" key="3">
    <source>
        <dbReference type="ARBA" id="ARBA00007103"/>
    </source>
</evidence>
<feature type="binding site" evidence="11">
    <location>
        <begin position="181"/>
        <end position="185"/>
    </location>
    <ligand>
        <name>pyridoxal 5'-phosphate</name>
        <dbReference type="ChEBI" id="CHEBI:597326"/>
    </ligand>
</feature>
<comment type="similarity">
    <text evidence="3 13">Belongs to the cysteine synthase/cystathionine beta-synthase family.</text>
</comment>
<dbReference type="InterPro" id="IPR050214">
    <property type="entry name" value="Cys_Synth/Cystath_Beta-Synth"/>
</dbReference>
<dbReference type="EMBL" id="AWXA01000041">
    <property type="protein sequence ID" value="ERT58692.1"/>
    <property type="molecule type" value="Genomic_DNA"/>
</dbReference>
<feature type="domain" description="Tryptophan synthase beta chain-like PALP" evidence="14">
    <location>
        <begin position="10"/>
        <end position="297"/>
    </location>
</feature>
<dbReference type="FunFam" id="3.40.50.1100:FF:000003">
    <property type="entry name" value="Cystathionine beta-synthase"/>
    <property type="match status" value="1"/>
</dbReference>
<dbReference type="NCBIfam" id="TIGR01139">
    <property type="entry name" value="cysK"/>
    <property type="match status" value="1"/>
</dbReference>
<dbReference type="InterPro" id="IPR005859">
    <property type="entry name" value="CysK"/>
</dbReference>
<evidence type="ECO:0000256" key="6">
    <source>
        <dbReference type="ARBA" id="ARBA00022605"/>
    </source>
</evidence>
<dbReference type="STRING" id="1111454.HMPREF1250_1787"/>
<evidence type="ECO:0000313" key="16">
    <source>
        <dbReference type="Proteomes" id="UP000017090"/>
    </source>
</evidence>
<name>U7UGZ9_9FIRM</name>
<dbReference type="Proteomes" id="UP000017090">
    <property type="component" value="Unassembled WGS sequence"/>
</dbReference>
<dbReference type="UniPathway" id="UPA00136">
    <property type="reaction ID" value="UER00200"/>
</dbReference>
<feature type="binding site" evidence="11">
    <location>
        <position position="269"/>
    </location>
    <ligand>
        <name>pyridoxal 5'-phosphate</name>
        <dbReference type="ChEBI" id="CHEBI:597326"/>
    </ligand>
</feature>
<dbReference type="SUPFAM" id="SSF53686">
    <property type="entry name" value="Tryptophan synthase beta subunit-like PLP-dependent enzymes"/>
    <property type="match status" value="1"/>
</dbReference>
<dbReference type="EC" id="2.5.1.47" evidence="4 13"/>
<evidence type="ECO:0000259" key="14">
    <source>
        <dbReference type="Pfam" id="PF00291"/>
    </source>
</evidence>
<dbReference type="InterPro" id="IPR005856">
    <property type="entry name" value="Cys_synth"/>
</dbReference>
<dbReference type="eggNOG" id="COG0031">
    <property type="taxonomic scope" value="Bacteria"/>
</dbReference>
<evidence type="ECO:0000256" key="13">
    <source>
        <dbReference type="RuleBase" id="RU003985"/>
    </source>
</evidence>
<keyword evidence="16" id="KW-1185">Reference proteome</keyword>
<evidence type="ECO:0000256" key="12">
    <source>
        <dbReference type="PIRSR" id="PIRSR605856-51"/>
    </source>
</evidence>
<evidence type="ECO:0000256" key="5">
    <source>
        <dbReference type="ARBA" id="ARBA00019371"/>
    </source>
</evidence>
<dbReference type="NCBIfam" id="TIGR01136">
    <property type="entry name" value="cysKM"/>
    <property type="match status" value="1"/>
</dbReference>
<gene>
    <name evidence="15" type="primary">cysK</name>
    <name evidence="15" type="ORF">HMPREF1250_1787</name>
</gene>
<keyword evidence="9 13" id="KW-0198">Cysteine biosynthesis</keyword>
<dbReference type="AlphaFoldDB" id="U7UGZ9"/>
<keyword evidence="7 13" id="KW-0808">Transferase</keyword>
<evidence type="ECO:0000256" key="4">
    <source>
        <dbReference type="ARBA" id="ARBA00012681"/>
    </source>
</evidence>
<dbReference type="PATRIC" id="fig|1111454.3.peg.1452"/>
<dbReference type="Pfam" id="PF00291">
    <property type="entry name" value="PALP"/>
    <property type="match status" value="1"/>
</dbReference>
<dbReference type="InterPro" id="IPR036052">
    <property type="entry name" value="TrpB-like_PALP_sf"/>
</dbReference>
<evidence type="ECO:0000256" key="11">
    <source>
        <dbReference type="PIRSR" id="PIRSR605856-50"/>
    </source>
</evidence>
<protein>
    <recommendedName>
        <fullName evidence="5 13">Cysteine synthase</fullName>
        <ecNumber evidence="4 13">2.5.1.47</ecNumber>
    </recommendedName>
</protein>
<evidence type="ECO:0000256" key="9">
    <source>
        <dbReference type="ARBA" id="ARBA00023192"/>
    </source>
</evidence>
<evidence type="ECO:0000256" key="2">
    <source>
        <dbReference type="ARBA" id="ARBA00004962"/>
    </source>
</evidence>
<sequence>MSTIYTSALDLIGNTPLLEPVRYNAAAGVKGKLFVKLEAFNPAGSAKDRIAKAMIEDAEKQGLLKKGSVIIEPTSGNTGIGLAAVAAAKGYRAIFTMPETMSVERRNLIAAYGAEIVLTPGKEGMTGSVAKAEELASEIDGAYIPGQFTNPVNPRIHKETTGPEIYRDTDGAVDIFLAGVGTGGTLSGVGQYLKEQKPAVKIIAVEPKDSPLLSEGHAGSHKLQGIGANFVPKTLDTTIYDSVFTVTTEEAYDTARLFTQKEGLLIGISGGAALYAATRTAALPENNGKTIVVLLPDNGDRYLTTPDFIKAK</sequence>
<accession>U7UGZ9</accession>
<evidence type="ECO:0000256" key="10">
    <source>
        <dbReference type="ARBA" id="ARBA00047931"/>
    </source>
</evidence>
<organism evidence="15 16">
    <name type="scientific">Megasphaera vaginalis</name>
    <name type="common">ex Srinivasan et al. 2021</name>
    <dbReference type="NCBI Taxonomy" id="1111454"/>
    <lineage>
        <taxon>Bacteria</taxon>
        <taxon>Bacillati</taxon>
        <taxon>Bacillota</taxon>
        <taxon>Negativicutes</taxon>
        <taxon>Veillonellales</taxon>
        <taxon>Veillonellaceae</taxon>
        <taxon>Megasphaera</taxon>
    </lineage>
</organism>
<dbReference type="GO" id="GO:0004124">
    <property type="term" value="F:cysteine synthase activity"/>
    <property type="evidence" value="ECO:0007669"/>
    <property type="project" value="UniProtKB-UniRule"/>
</dbReference>
<dbReference type="OrthoDB" id="9808024at2"/>
<evidence type="ECO:0000256" key="8">
    <source>
        <dbReference type="ARBA" id="ARBA00022898"/>
    </source>
</evidence>
<feature type="modified residue" description="N6-(pyridoxal phosphate)lysine" evidence="12">
    <location>
        <position position="47"/>
    </location>
</feature>
<reference evidence="15 16" key="1">
    <citation type="submission" date="2013-09" db="EMBL/GenBank/DDBJ databases">
        <authorList>
            <person name="Durkin A.S."/>
            <person name="Haft D.R."/>
            <person name="McCorrison J."/>
            <person name="Torralba M."/>
            <person name="Gillis M."/>
            <person name="Haft D.H."/>
            <person name="Methe B."/>
            <person name="Sutton G."/>
            <person name="Nelson K.E."/>
        </authorList>
    </citation>
    <scope>NUCLEOTIDE SEQUENCE [LARGE SCALE GENOMIC DNA]</scope>
    <source>
        <strain evidence="15 16">BV3C16-1</strain>
    </source>
</reference>
<dbReference type="CDD" id="cd01561">
    <property type="entry name" value="CBS_like"/>
    <property type="match status" value="1"/>
</dbReference>
<proteinExistence type="inferred from homology"/>
<keyword evidence="6 13" id="KW-0028">Amino-acid biosynthesis</keyword>
<dbReference type="InterPro" id="IPR001216">
    <property type="entry name" value="P-phosphate_BS"/>
</dbReference>
<dbReference type="FunFam" id="3.40.50.1100:FF:000118">
    <property type="entry name" value="Related to CYS4-cystathionine beta-synthase"/>
    <property type="match status" value="1"/>
</dbReference>
<evidence type="ECO:0000313" key="15">
    <source>
        <dbReference type="EMBL" id="ERT58692.1"/>
    </source>
</evidence>
<comment type="cofactor">
    <cofactor evidence="1 11 13">
        <name>pyridoxal 5'-phosphate</name>
        <dbReference type="ChEBI" id="CHEBI:597326"/>
    </cofactor>
</comment>